<dbReference type="PANTHER" id="PTHR19848">
    <property type="entry name" value="WD40 REPEAT PROTEIN"/>
    <property type="match status" value="1"/>
</dbReference>
<dbReference type="Pfam" id="PF23414">
    <property type="entry name" value="Beta-prop_EML_2"/>
    <property type="match status" value="1"/>
</dbReference>
<proteinExistence type="predicted"/>
<dbReference type="SUPFAM" id="SSF50978">
    <property type="entry name" value="WD40 repeat-like"/>
    <property type="match status" value="1"/>
</dbReference>
<dbReference type="InterPro" id="IPR019775">
    <property type="entry name" value="WD40_repeat_CS"/>
</dbReference>
<feature type="repeat" description="WD" evidence="3">
    <location>
        <begin position="469"/>
        <end position="510"/>
    </location>
</feature>
<dbReference type="EMBL" id="JADCUA010000008">
    <property type="protein sequence ID" value="KAH9838061.1"/>
    <property type="molecule type" value="Genomic_DNA"/>
</dbReference>
<dbReference type="Proteomes" id="UP000814176">
    <property type="component" value="Unassembled WGS sequence"/>
</dbReference>
<feature type="repeat" description="WD" evidence="3">
    <location>
        <begin position="679"/>
        <end position="709"/>
    </location>
</feature>
<dbReference type="Pfam" id="PF00400">
    <property type="entry name" value="WD40"/>
    <property type="match status" value="3"/>
</dbReference>
<feature type="compositionally biased region" description="Basic and acidic residues" evidence="4">
    <location>
        <begin position="424"/>
        <end position="438"/>
    </location>
</feature>
<dbReference type="PROSITE" id="PS50294">
    <property type="entry name" value="WD_REPEATS_REGION"/>
    <property type="match status" value="7"/>
</dbReference>
<feature type="repeat" description="WD" evidence="3">
    <location>
        <begin position="721"/>
        <end position="762"/>
    </location>
</feature>
<evidence type="ECO:0000256" key="2">
    <source>
        <dbReference type="ARBA" id="ARBA00022737"/>
    </source>
</evidence>
<dbReference type="InterPro" id="IPR020472">
    <property type="entry name" value="WD40_PAC1"/>
</dbReference>
<evidence type="ECO:0000259" key="5">
    <source>
        <dbReference type="Pfam" id="PF23414"/>
    </source>
</evidence>
<dbReference type="SMART" id="SM00320">
    <property type="entry name" value="WD40"/>
    <property type="match status" value="8"/>
</dbReference>
<dbReference type="InterPro" id="IPR015943">
    <property type="entry name" value="WD40/YVTN_repeat-like_dom_sf"/>
</dbReference>
<accession>A0ABQ8KJP2</accession>
<evidence type="ECO:0000256" key="1">
    <source>
        <dbReference type="ARBA" id="ARBA00022574"/>
    </source>
</evidence>
<dbReference type="PROSITE" id="PS50082">
    <property type="entry name" value="WD_REPEATS_2"/>
    <property type="match status" value="8"/>
</dbReference>
<dbReference type="InterPro" id="IPR001680">
    <property type="entry name" value="WD40_rpt"/>
</dbReference>
<dbReference type="CDD" id="cd00200">
    <property type="entry name" value="WD40"/>
    <property type="match status" value="1"/>
</dbReference>
<feature type="repeat" description="WD" evidence="3">
    <location>
        <begin position="511"/>
        <end position="552"/>
    </location>
</feature>
<keyword evidence="7" id="KW-1185">Reference proteome</keyword>
<sequence>MPPHGSELTAWDVYAKQLLILGHGYPLWDPRPANCAKGVQIGDVGYIDNGAFIRIFNAMANQDDDLNAGHGVPSNYQPFIRGDRSSVVNTPDAIVAGTLCSKTIRQLGGQIDAQVMHSGASVAFECTDEQGAVLVLKDSAHREQLPSRRMMNYLKQNIREWYAFATSDDLDLPLQKEDIVFVFGFVKTTQWAVASYVEGGRSAKFSFTGGYGPAHASASAFATVGNSRAPVYSWGPSERLSNMLQPSLNPVPRRRGRGGGRRNEPDPGPSAPTQAWDADQCVFLQYYKMKYKLGVWPTVMRGAAGYDELPRGPDDPSTGGQGGSQEDPFMTDDESVERLPGRKAYDPADDILDYILKASEAAMAVATDFDIVRLCRKHSCDIPNDIIAFLDEVRPVIDVNEDGLGMLYFEDDPVDSIDPPVMEEAKERTVTEPTHPDIDDNNQPAPGEDDFMGQPEDPESRKQDATAVLDHQAGGITALAYSKDSRLLASGSDDSLVEIWNVNNRQRVHACEGHTQPISSLAFSPDSRDLVSGSDDGMAIVWSTSTGEKRFELVEHANDIYFVAYSPDGSLIATSSVDCTVRLWNSRNGQPISVLHGHNALVMLVSFSPDGRLLASASADFTACVWHVRNGQEISKLTGHTGVVYSLAFAPDNRRIVTAAEDGTARIWNADTGEELITLREHTGPVWAAVFSADGKKVLSGASDGTVKICDSFGGELLLSLETGDMLVNAVVFSSDGSRVCASAEDNSIRVWSTTSGQQLTTLVGHEDKITHLKFSPDGKRIVSSSDDGMLRLWDLERMGVQPEAAAWTVVP</sequence>
<dbReference type="RefSeq" id="XP_047780099.1">
    <property type="nucleotide sequence ID" value="XM_047923568.1"/>
</dbReference>
<feature type="region of interest" description="Disordered" evidence="4">
    <location>
        <begin position="307"/>
        <end position="342"/>
    </location>
</feature>
<evidence type="ECO:0000313" key="7">
    <source>
        <dbReference type="Proteomes" id="UP000814176"/>
    </source>
</evidence>
<feature type="region of interest" description="Disordered" evidence="4">
    <location>
        <begin position="424"/>
        <end position="465"/>
    </location>
</feature>
<comment type="caution">
    <text evidence="6">The sequence shown here is derived from an EMBL/GenBank/DDBJ whole genome shotgun (WGS) entry which is preliminary data.</text>
</comment>
<dbReference type="InterPro" id="IPR036322">
    <property type="entry name" value="WD40_repeat_dom_sf"/>
</dbReference>
<feature type="repeat" description="WD" evidence="3">
    <location>
        <begin position="553"/>
        <end position="594"/>
    </location>
</feature>
<gene>
    <name evidence="6" type="ORF">C8Q71DRAFT_755964</name>
</gene>
<dbReference type="Gene3D" id="2.130.10.10">
    <property type="entry name" value="YVTN repeat-like/Quinoprotein amine dehydrogenase"/>
    <property type="match status" value="3"/>
</dbReference>
<evidence type="ECO:0000313" key="6">
    <source>
        <dbReference type="EMBL" id="KAH9838061.1"/>
    </source>
</evidence>
<dbReference type="PANTHER" id="PTHR19848:SF8">
    <property type="entry name" value="F-BOX AND WD REPEAT DOMAIN CONTAINING 7"/>
    <property type="match status" value="1"/>
</dbReference>
<name>A0ABQ8KJP2_9APHY</name>
<keyword evidence="2" id="KW-0677">Repeat</keyword>
<dbReference type="InterPro" id="IPR055442">
    <property type="entry name" value="Beta-prop_EML-like_2nd"/>
</dbReference>
<feature type="repeat" description="WD" evidence="3">
    <location>
        <begin position="637"/>
        <end position="678"/>
    </location>
</feature>
<evidence type="ECO:0000256" key="4">
    <source>
        <dbReference type="SAM" id="MobiDB-lite"/>
    </source>
</evidence>
<dbReference type="PRINTS" id="PR00320">
    <property type="entry name" value="GPROTEINBRPT"/>
</dbReference>
<feature type="repeat" description="WD" evidence="3">
    <location>
        <begin position="595"/>
        <end position="636"/>
    </location>
</feature>
<reference evidence="6 7" key="1">
    <citation type="journal article" date="2021" name="Environ. Microbiol.">
        <title>Gene family expansions and transcriptome signatures uncover fungal adaptations to wood decay.</title>
        <authorList>
            <person name="Hage H."/>
            <person name="Miyauchi S."/>
            <person name="Viragh M."/>
            <person name="Drula E."/>
            <person name="Min B."/>
            <person name="Chaduli D."/>
            <person name="Navarro D."/>
            <person name="Favel A."/>
            <person name="Norest M."/>
            <person name="Lesage-Meessen L."/>
            <person name="Balint B."/>
            <person name="Merenyi Z."/>
            <person name="de Eugenio L."/>
            <person name="Morin E."/>
            <person name="Martinez A.T."/>
            <person name="Baldrian P."/>
            <person name="Stursova M."/>
            <person name="Martinez M.J."/>
            <person name="Novotny C."/>
            <person name="Magnuson J.K."/>
            <person name="Spatafora J.W."/>
            <person name="Maurice S."/>
            <person name="Pangilinan J."/>
            <person name="Andreopoulos W."/>
            <person name="LaButti K."/>
            <person name="Hundley H."/>
            <person name="Na H."/>
            <person name="Kuo A."/>
            <person name="Barry K."/>
            <person name="Lipzen A."/>
            <person name="Henrissat B."/>
            <person name="Riley R."/>
            <person name="Ahrendt S."/>
            <person name="Nagy L.G."/>
            <person name="Grigoriev I.V."/>
            <person name="Martin F."/>
            <person name="Rosso M.N."/>
        </authorList>
    </citation>
    <scope>NUCLEOTIDE SEQUENCE [LARGE SCALE GENOMIC DNA]</scope>
    <source>
        <strain evidence="6 7">CIRM-BRFM 1785</strain>
    </source>
</reference>
<dbReference type="GeneID" id="72004300"/>
<dbReference type="PROSITE" id="PS00678">
    <property type="entry name" value="WD_REPEATS_1"/>
    <property type="match status" value="4"/>
</dbReference>
<protein>
    <submittedName>
        <fullName evidence="6">WD40-repeat-containing domain protein</fullName>
    </submittedName>
</protein>
<evidence type="ECO:0000256" key="3">
    <source>
        <dbReference type="PROSITE-ProRule" id="PRU00221"/>
    </source>
</evidence>
<feature type="repeat" description="WD" evidence="3">
    <location>
        <begin position="763"/>
        <end position="797"/>
    </location>
</feature>
<keyword evidence="1 3" id="KW-0853">WD repeat</keyword>
<organism evidence="6 7">
    <name type="scientific">Rhodofomes roseus</name>
    <dbReference type="NCBI Taxonomy" id="34475"/>
    <lineage>
        <taxon>Eukaryota</taxon>
        <taxon>Fungi</taxon>
        <taxon>Dikarya</taxon>
        <taxon>Basidiomycota</taxon>
        <taxon>Agaricomycotina</taxon>
        <taxon>Agaricomycetes</taxon>
        <taxon>Polyporales</taxon>
        <taxon>Rhodofomes</taxon>
    </lineage>
</organism>
<feature type="domain" description="EML-like second beta-propeller" evidence="5">
    <location>
        <begin position="477"/>
        <end position="636"/>
    </location>
</feature>
<feature type="region of interest" description="Disordered" evidence="4">
    <location>
        <begin position="243"/>
        <end position="274"/>
    </location>
</feature>